<dbReference type="InterPro" id="IPR003593">
    <property type="entry name" value="AAA+_ATPase"/>
</dbReference>
<dbReference type="GO" id="GO:0140359">
    <property type="term" value="F:ABC-type transporter activity"/>
    <property type="evidence" value="ECO:0007669"/>
    <property type="project" value="InterPro"/>
</dbReference>
<dbReference type="STRING" id="394958.BGI42_08320"/>
<dbReference type="InterPro" id="IPR027417">
    <property type="entry name" value="P-loop_NTPase"/>
</dbReference>
<dbReference type="EMBL" id="CP017253">
    <property type="protein sequence ID" value="AOR23736.1"/>
    <property type="molecule type" value="Genomic_DNA"/>
</dbReference>
<evidence type="ECO:0000256" key="5">
    <source>
        <dbReference type="ARBA" id="ARBA00022989"/>
    </source>
</evidence>
<evidence type="ECO:0000313" key="10">
    <source>
        <dbReference type="EMBL" id="AOR23736.1"/>
    </source>
</evidence>
<feature type="domain" description="ABC transmembrane type-1" evidence="9">
    <location>
        <begin position="22"/>
        <end position="307"/>
    </location>
</feature>
<dbReference type="GO" id="GO:0005524">
    <property type="term" value="F:ATP binding"/>
    <property type="evidence" value="ECO:0007669"/>
    <property type="project" value="UniProtKB-KW"/>
</dbReference>
<accession>A0A1D7XK66</accession>
<keyword evidence="3" id="KW-0547">Nucleotide-binding</keyword>
<evidence type="ECO:0000256" key="2">
    <source>
        <dbReference type="ARBA" id="ARBA00022692"/>
    </source>
</evidence>
<reference evidence="11" key="1">
    <citation type="submission" date="2016-09" db="EMBL/GenBank/DDBJ databases">
        <title>Genomics of Clostridium taeniosporum, an organism which forms endospores with ribbon-like appendages.</title>
        <authorList>
            <person name="Walker J.R."/>
        </authorList>
    </citation>
    <scope>NUCLEOTIDE SEQUENCE [LARGE SCALE GENOMIC DNA]</scope>
    <source>
        <strain evidence="11">1/k</strain>
    </source>
</reference>
<evidence type="ECO:0000313" key="11">
    <source>
        <dbReference type="Proteomes" id="UP000094652"/>
    </source>
</evidence>
<dbReference type="GO" id="GO:0016887">
    <property type="term" value="F:ATP hydrolysis activity"/>
    <property type="evidence" value="ECO:0007669"/>
    <property type="project" value="InterPro"/>
</dbReference>
<dbReference type="PROSITE" id="PS00211">
    <property type="entry name" value="ABC_TRANSPORTER_1"/>
    <property type="match status" value="1"/>
</dbReference>
<feature type="transmembrane region" description="Helical" evidence="7">
    <location>
        <begin position="64"/>
        <end position="81"/>
    </location>
</feature>
<dbReference type="InterPro" id="IPR011527">
    <property type="entry name" value="ABC1_TM_dom"/>
</dbReference>
<dbReference type="Gene3D" id="1.20.1560.10">
    <property type="entry name" value="ABC transporter type 1, transmembrane domain"/>
    <property type="match status" value="1"/>
</dbReference>
<dbReference type="KEGG" id="ctae:BGI42_08320"/>
<feature type="transmembrane region" description="Helical" evidence="7">
    <location>
        <begin position="143"/>
        <end position="160"/>
    </location>
</feature>
<dbReference type="Pfam" id="PF00005">
    <property type="entry name" value="ABC_tran"/>
    <property type="match status" value="1"/>
</dbReference>
<evidence type="ECO:0000256" key="3">
    <source>
        <dbReference type="ARBA" id="ARBA00022741"/>
    </source>
</evidence>
<keyword evidence="5 7" id="KW-1133">Transmembrane helix</keyword>
<gene>
    <name evidence="10" type="ORF">BGI42_08320</name>
</gene>
<evidence type="ECO:0000256" key="4">
    <source>
        <dbReference type="ARBA" id="ARBA00022840"/>
    </source>
</evidence>
<evidence type="ECO:0000256" key="6">
    <source>
        <dbReference type="ARBA" id="ARBA00023136"/>
    </source>
</evidence>
<dbReference type="SMART" id="SM00382">
    <property type="entry name" value="AAA"/>
    <property type="match status" value="1"/>
</dbReference>
<dbReference type="InterPro" id="IPR017871">
    <property type="entry name" value="ABC_transporter-like_CS"/>
</dbReference>
<proteinExistence type="predicted"/>
<name>A0A1D7XK66_9CLOT</name>
<dbReference type="AlphaFoldDB" id="A0A1D7XK66"/>
<comment type="subcellular location">
    <subcellularLocation>
        <location evidence="1">Cell membrane</location>
        <topology evidence="1">Multi-pass membrane protein</topology>
    </subcellularLocation>
</comment>
<evidence type="ECO:0000256" key="1">
    <source>
        <dbReference type="ARBA" id="ARBA00004651"/>
    </source>
</evidence>
<dbReference type="Pfam" id="PF00664">
    <property type="entry name" value="ABC_membrane"/>
    <property type="match status" value="1"/>
</dbReference>
<dbReference type="InterPro" id="IPR036640">
    <property type="entry name" value="ABC1_TM_sf"/>
</dbReference>
<keyword evidence="4 10" id="KW-0067">ATP-binding</keyword>
<dbReference type="GO" id="GO:0005886">
    <property type="term" value="C:plasma membrane"/>
    <property type="evidence" value="ECO:0007669"/>
    <property type="project" value="UniProtKB-SubCell"/>
</dbReference>
<keyword evidence="11" id="KW-1185">Reference proteome</keyword>
<dbReference type="PANTHER" id="PTHR24221">
    <property type="entry name" value="ATP-BINDING CASSETTE SUB-FAMILY B"/>
    <property type="match status" value="1"/>
</dbReference>
<dbReference type="PANTHER" id="PTHR24221:SF397">
    <property type="entry name" value="ABC TRANSPORTER, ATP-BINDING TRANSMEMBRANE PROTEIN"/>
    <property type="match status" value="1"/>
</dbReference>
<dbReference type="InterPro" id="IPR003439">
    <property type="entry name" value="ABC_transporter-like_ATP-bd"/>
</dbReference>
<dbReference type="SUPFAM" id="SSF90123">
    <property type="entry name" value="ABC transporter transmembrane region"/>
    <property type="match status" value="1"/>
</dbReference>
<feature type="domain" description="ABC transporter" evidence="8">
    <location>
        <begin position="337"/>
        <end position="571"/>
    </location>
</feature>
<evidence type="ECO:0000256" key="7">
    <source>
        <dbReference type="SAM" id="Phobius"/>
    </source>
</evidence>
<dbReference type="Proteomes" id="UP000094652">
    <property type="component" value="Chromosome"/>
</dbReference>
<dbReference type="SUPFAM" id="SSF52540">
    <property type="entry name" value="P-loop containing nucleoside triphosphate hydrolases"/>
    <property type="match status" value="1"/>
</dbReference>
<dbReference type="PROSITE" id="PS50929">
    <property type="entry name" value="ABC_TM1F"/>
    <property type="match status" value="1"/>
</dbReference>
<evidence type="ECO:0000259" key="9">
    <source>
        <dbReference type="PROSITE" id="PS50929"/>
    </source>
</evidence>
<feature type="transmembrane region" description="Helical" evidence="7">
    <location>
        <begin position="20"/>
        <end position="44"/>
    </location>
</feature>
<dbReference type="InterPro" id="IPR039421">
    <property type="entry name" value="Type_1_exporter"/>
</dbReference>
<protein>
    <submittedName>
        <fullName evidence="10">ABC transporter ATP-binding protein</fullName>
    </submittedName>
</protein>
<dbReference type="Gene3D" id="3.40.50.300">
    <property type="entry name" value="P-loop containing nucleotide triphosphate hydrolases"/>
    <property type="match status" value="1"/>
</dbReference>
<dbReference type="GO" id="GO:0034040">
    <property type="term" value="F:ATPase-coupled lipid transmembrane transporter activity"/>
    <property type="evidence" value="ECO:0007669"/>
    <property type="project" value="TreeGrafter"/>
</dbReference>
<organism evidence="10 11">
    <name type="scientific">Clostridium taeniosporum</name>
    <dbReference type="NCBI Taxonomy" id="394958"/>
    <lineage>
        <taxon>Bacteria</taxon>
        <taxon>Bacillati</taxon>
        <taxon>Bacillota</taxon>
        <taxon>Clostridia</taxon>
        <taxon>Eubacteriales</taxon>
        <taxon>Clostridiaceae</taxon>
        <taxon>Clostridium</taxon>
    </lineage>
</organism>
<dbReference type="PROSITE" id="PS50893">
    <property type="entry name" value="ABC_TRANSPORTER_2"/>
    <property type="match status" value="1"/>
</dbReference>
<feature type="transmembrane region" description="Helical" evidence="7">
    <location>
        <begin position="254"/>
        <end position="272"/>
    </location>
</feature>
<evidence type="ECO:0000259" key="8">
    <source>
        <dbReference type="PROSITE" id="PS50893"/>
    </source>
</evidence>
<dbReference type="FunFam" id="3.40.50.300:FF:001443">
    <property type="entry name" value="ABC transporter, ATP-binding protein"/>
    <property type="match status" value="1"/>
</dbReference>
<keyword evidence="2 7" id="KW-0812">Transmembrane</keyword>
<sequence length="582" mass="64422">MINYLKYKFALSEQGAKDLIKASIACTLTNLSLMFPIGIIYILLEEMIVPILKGGTPSFNLAKYIALSIVALILIFVFEYFQYNKTFFASYTESANKRISLAEQLRKLPLSFFGKKDLSDLTTTIMGDCAGLETAFSHYIPELIGAVLSVIIASIGLFVMDYKLSIALLWVIPVAFIIVIIGKSKQDKVNNIKKQIKLDYGDNIQECIETIRELKANNKSDSYLKELDKKLKKSESIQIKGELNTAMFVISAQMLLKLGIATVVLVGGMNLLKGETDLLTFLMFLIAASRIFEPLSTSLTNLAAIFNTLLQIKRMQEIEGQNIQTGIDNATYNGYDICFENVGFSYNDNEQVLNDVSFIAKQGEITALVGPSGGGKSTATKLAARFWDIDKGKIFLGGTDIAQVDPEHLLKNYSIVFQDVVLFNNTVMENIRIGRRNATDEEVIKVAKAARCEEFISKMPQGYKTIIGENGCTLSGGERQRLSIARALLKDAPVVLLDEATASLDVENETKIQEAISELIKNKTVLVIAHRMRTVSGADKIVVLSGGRVAEMGSPKELLDDDGIYANMVRLQKKSSEWKLIK</sequence>
<keyword evidence="6 7" id="KW-0472">Membrane</keyword>
<feature type="transmembrane region" description="Helical" evidence="7">
    <location>
        <begin position="166"/>
        <end position="184"/>
    </location>
</feature>
<dbReference type="RefSeq" id="WP_069679885.1">
    <property type="nucleotide sequence ID" value="NZ_CP017253.2"/>
</dbReference>
<dbReference type="OrthoDB" id="9762778at2"/>